<dbReference type="Proteomes" id="UP001302126">
    <property type="component" value="Unassembled WGS sequence"/>
</dbReference>
<keyword evidence="7 10" id="KW-0378">Hydrolase</keyword>
<evidence type="ECO:0000256" key="2">
    <source>
        <dbReference type="ARBA" id="ARBA00007447"/>
    </source>
</evidence>
<evidence type="ECO:0000256" key="5">
    <source>
        <dbReference type="ARBA" id="ARBA00022729"/>
    </source>
</evidence>
<dbReference type="GO" id="GO:0004190">
    <property type="term" value="F:aspartic-type endopeptidase activity"/>
    <property type="evidence" value="ECO:0007669"/>
    <property type="project" value="UniProtKB-KW"/>
</dbReference>
<sequence>MSFPLLTLFVFGLFTPWVSAVPSGIQKQSFKVERVRNEEFRGHNGPRQLLKAYRKYGLPISPELVEAVNLQEEERLEELQRTDLQRRAMFKSKRPRTNEKGTSSGIVAARPESGDIEFLSPITIGGQTITVDFDSGSADLWVFSSQLSPRSVVGHQVYDHTKSSTFSMIPDQNFAIKYGDGSTASGNVGTDTVEVGGVTVTGQAVEMATSVSTSFINDVPNNGMLGLAFSKLNQVTPTQQKTFFENVMPSLAEPVWTADLRKGQVGAYEFGRIDHAKYTGDLTWIPSNTTRGFWKFDTSGFSVGSSTAPLKQISTGHAIADTGTTLMLVAKEVSDAYWEQVPGAKFMPTVGGIAFPCNSTLPDLFIDVGGAYAAKVRGHDINFTTLKNGFCYGGVQPTPSKLQIWGNVFFRSQFVVFNGGNHSLGMAPHV</sequence>
<reference evidence="13" key="2">
    <citation type="submission" date="2023-05" db="EMBL/GenBank/DDBJ databases">
        <authorList>
            <consortium name="Lawrence Berkeley National Laboratory"/>
            <person name="Steindorff A."/>
            <person name="Hensen N."/>
            <person name="Bonometti L."/>
            <person name="Westerberg I."/>
            <person name="Brannstrom I.O."/>
            <person name="Guillou S."/>
            <person name="Cros-Aarteil S."/>
            <person name="Calhoun S."/>
            <person name="Haridas S."/>
            <person name="Kuo A."/>
            <person name="Mondo S."/>
            <person name="Pangilinan J."/>
            <person name="Riley R."/>
            <person name="Labutti K."/>
            <person name="Andreopoulos B."/>
            <person name="Lipzen A."/>
            <person name="Chen C."/>
            <person name="Yanf M."/>
            <person name="Daum C."/>
            <person name="Ng V."/>
            <person name="Clum A."/>
            <person name="Ohm R."/>
            <person name="Martin F."/>
            <person name="Silar P."/>
            <person name="Natvig D."/>
            <person name="Lalanne C."/>
            <person name="Gautier V."/>
            <person name="Ament-Velasquez S.L."/>
            <person name="Kruys A."/>
            <person name="Hutchinson M.I."/>
            <person name="Powell A.J."/>
            <person name="Barry K."/>
            <person name="Miller A.N."/>
            <person name="Grigoriev I.V."/>
            <person name="Debuchy R."/>
            <person name="Gladieux P."/>
            <person name="Thoren M.H."/>
            <person name="Johannesson H."/>
        </authorList>
    </citation>
    <scope>NUCLEOTIDE SEQUENCE</scope>
    <source>
        <strain evidence="13">PSN309</strain>
    </source>
</reference>
<evidence type="ECO:0000259" key="12">
    <source>
        <dbReference type="PROSITE" id="PS51767"/>
    </source>
</evidence>
<evidence type="ECO:0000256" key="9">
    <source>
        <dbReference type="ARBA" id="ARBA00023180"/>
    </source>
</evidence>
<keyword evidence="6 10" id="KW-0064">Aspartyl protease</keyword>
<evidence type="ECO:0000256" key="6">
    <source>
        <dbReference type="ARBA" id="ARBA00022750"/>
    </source>
</evidence>
<evidence type="ECO:0000256" key="11">
    <source>
        <dbReference type="SAM" id="SignalP"/>
    </source>
</evidence>
<dbReference type="CDD" id="cd06097">
    <property type="entry name" value="Aspergillopepsin_like"/>
    <property type="match status" value="1"/>
</dbReference>
<gene>
    <name evidence="13" type="ORF">QBC35DRAFT_548151</name>
</gene>
<dbReference type="SUPFAM" id="SSF50630">
    <property type="entry name" value="Acid proteases"/>
    <property type="match status" value="1"/>
</dbReference>
<keyword evidence="8" id="KW-0865">Zymogen</keyword>
<evidence type="ECO:0000256" key="10">
    <source>
        <dbReference type="RuleBase" id="RU000454"/>
    </source>
</evidence>
<evidence type="ECO:0000256" key="8">
    <source>
        <dbReference type="ARBA" id="ARBA00023145"/>
    </source>
</evidence>
<evidence type="ECO:0000313" key="14">
    <source>
        <dbReference type="Proteomes" id="UP001302126"/>
    </source>
</evidence>
<evidence type="ECO:0000256" key="4">
    <source>
        <dbReference type="ARBA" id="ARBA00022670"/>
    </source>
</evidence>
<comment type="subcellular location">
    <subcellularLocation>
        <location evidence="1">Secreted</location>
    </subcellularLocation>
</comment>
<feature type="domain" description="Peptidase A1" evidence="12">
    <location>
        <begin position="118"/>
        <end position="427"/>
    </location>
</feature>
<comment type="caution">
    <text evidence="13">The sequence shown here is derived from an EMBL/GenBank/DDBJ whole genome shotgun (WGS) entry which is preliminary data.</text>
</comment>
<comment type="similarity">
    <text evidence="2 10">Belongs to the peptidase A1 family.</text>
</comment>
<dbReference type="EMBL" id="MU864382">
    <property type="protein sequence ID" value="KAK4188853.1"/>
    <property type="molecule type" value="Genomic_DNA"/>
</dbReference>
<dbReference type="InterPro" id="IPR001461">
    <property type="entry name" value="Aspartic_peptidase_A1"/>
</dbReference>
<accession>A0AAN6WUX8</accession>
<evidence type="ECO:0000313" key="13">
    <source>
        <dbReference type="EMBL" id="KAK4188853.1"/>
    </source>
</evidence>
<dbReference type="GO" id="GO:0006508">
    <property type="term" value="P:proteolysis"/>
    <property type="evidence" value="ECO:0007669"/>
    <property type="project" value="UniProtKB-KW"/>
</dbReference>
<dbReference type="PANTHER" id="PTHR47966">
    <property type="entry name" value="BETA-SITE APP-CLEAVING ENZYME, ISOFORM A-RELATED"/>
    <property type="match status" value="1"/>
</dbReference>
<dbReference type="AlphaFoldDB" id="A0AAN6WUX8"/>
<dbReference type="InterPro" id="IPR034163">
    <property type="entry name" value="Aspergillopepsin-like_cat_dom"/>
</dbReference>
<dbReference type="FunFam" id="2.40.70.10:FF:000026">
    <property type="entry name" value="Endothiapepsin"/>
    <property type="match status" value="1"/>
</dbReference>
<dbReference type="Gene3D" id="2.40.70.10">
    <property type="entry name" value="Acid Proteases"/>
    <property type="match status" value="2"/>
</dbReference>
<keyword evidence="9" id="KW-0325">Glycoprotein</keyword>
<keyword evidence="5 11" id="KW-0732">Signal</keyword>
<dbReference type="PRINTS" id="PR00792">
    <property type="entry name" value="PEPSIN"/>
</dbReference>
<dbReference type="Pfam" id="PF00026">
    <property type="entry name" value="Asp"/>
    <property type="match status" value="1"/>
</dbReference>
<evidence type="ECO:0000256" key="7">
    <source>
        <dbReference type="ARBA" id="ARBA00022801"/>
    </source>
</evidence>
<dbReference type="InterPro" id="IPR033121">
    <property type="entry name" value="PEPTIDASE_A1"/>
</dbReference>
<evidence type="ECO:0000256" key="1">
    <source>
        <dbReference type="ARBA" id="ARBA00004613"/>
    </source>
</evidence>
<keyword evidence="3" id="KW-0964">Secreted</keyword>
<name>A0AAN6WUX8_9PEZI</name>
<keyword evidence="4 10" id="KW-0645">Protease</keyword>
<dbReference type="PROSITE" id="PS51767">
    <property type="entry name" value="PEPTIDASE_A1"/>
    <property type="match status" value="1"/>
</dbReference>
<proteinExistence type="inferred from homology"/>
<dbReference type="GO" id="GO:0005576">
    <property type="term" value="C:extracellular region"/>
    <property type="evidence" value="ECO:0007669"/>
    <property type="project" value="UniProtKB-SubCell"/>
</dbReference>
<dbReference type="InterPro" id="IPR021109">
    <property type="entry name" value="Peptidase_aspartic_dom_sf"/>
</dbReference>
<feature type="chain" id="PRO_5042994856" evidence="11">
    <location>
        <begin position="21"/>
        <end position="430"/>
    </location>
</feature>
<reference evidence="13" key="1">
    <citation type="journal article" date="2023" name="Mol. Phylogenet. Evol.">
        <title>Genome-scale phylogeny and comparative genomics of the fungal order Sordariales.</title>
        <authorList>
            <person name="Hensen N."/>
            <person name="Bonometti L."/>
            <person name="Westerberg I."/>
            <person name="Brannstrom I.O."/>
            <person name="Guillou S."/>
            <person name="Cros-Aarteil S."/>
            <person name="Calhoun S."/>
            <person name="Haridas S."/>
            <person name="Kuo A."/>
            <person name="Mondo S."/>
            <person name="Pangilinan J."/>
            <person name="Riley R."/>
            <person name="LaButti K."/>
            <person name="Andreopoulos B."/>
            <person name="Lipzen A."/>
            <person name="Chen C."/>
            <person name="Yan M."/>
            <person name="Daum C."/>
            <person name="Ng V."/>
            <person name="Clum A."/>
            <person name="Steindorff A."/>
            <person name="Ohm R.A."/>
            <person name="Martin F."/>
            <person name="Silar P."/>
            <person name="Natvig D.O."/>
            <person name="Lalanne C."/>
            <person name="Gautier V."/>
            <person name="Ament-Velasquez S.L."/>
            <person name="Kruys A."/>
            <person name="Hutchinson M.I."/>
            <person name="Powell A.J."/>
            <person name="Barry K."/>
            <person name="Miller A.N."/>
            <person name="Grigoriev I.V."/>
            <person name="Debuchy R."/>
            <person name="Gladieux P."/>
            <person name="Hiltunen Thoren M."/>
            <person name="Johannesson H."/>
        </authorList>
    </citation>
    <scope>NUCLEOTIDE SEQUENCE</scope>
    <source>
        <strain evidence="13">PSN309</strain>
    </source>
</reference>
<protein>
    <submittedName>
        <fullName evidence="13">Penicillopepsin</fullName>
    </submittedName>
</protein>
<dbReference type="PROSITE" id="PS00141">
    <property type="entry name" value="ASP_PROTEASE"/>
    <property type="match status" value="1"/>
</dbReference>
<dbReference type="InterPro" id="IPR001969">
    <property type="entry name" value="Aspartic_peptidase_AS"/>
</dbReference>
<dbReference type="PANTHER" id="PTHR47966:SF23">
    <property type="entry name" value="ASPARTIC ENDOPEPTIDASE, PUTATIVE (AFU_ORTHOLOGUE AFUA_2G15950)-RELATED"/>
    <property type="match status" value="1"/>
</dbReference>
<evidence type="ECO:0000256" key="3">
    <source>
        <dbReference type="ARBA" id="ARBA00022525"/>
    </source>
</evidence>
<keyword evidence="14" id="KW-1185">Reference proteome</keyword>
<feature type="signal peptide" evidence="11">
    <location>
        <begin position="1"/>
        <end position="20"/>
    </location>
</feature>
<organism evidence="13 14">
    <name type="scientific">Podospora australis</name>
    <dbReference type="NCBI Taxonomy" id="1536484"/>
    <lineage>
        <taxon>Eukaryota</taxon>
        <taxon>Fungi</taxon>
        <taxon>Dikarya</taxon>
        <taxon>Ascomycota</taxon>
        <taxon>Pezizomycotina</taxon>
        <taxon>Sordariomycetes</taxon>
        <taxon>Sordariomycetidae</taxon>
        <taxon>Sordariales</taxon>
        <taxon>Podosporaceae</taxon>
        <taxon>Podospora</taxon>
    </lineage>
</organism>